<name>A0AAE1E1T0_9GAST</name>
<proteinExistence type="predicted"/>
<dbReference type="EMBL" id="JAWDGP010001519">
    <property type="protein sequence ID" value="KAK3790802.1"/>
    <property type="molecule type" value="Genomic_DNA"/>
</dbReference>
<evidence type="ECO:0000313" key="1">
    <source>
        <dbReference type="EMBL" id="KAK3790802.1"/>
    </source>
</evidence>
<organism evidence="1 2">
    <name type="scientific">Elysia crispata</name>
    <name type="common">lettuce slug</name>
    <dbReference type="NCBI Taxonomy" id="231223"/>
    <lineage>
        <taxon>Eukaryota</taxon>
        <taxon>Metazoa</taxon>
        <taxon>Spiralia</taxon>
        <taxon>Lophotrochozoa</taxon>
        <taxon>Mollusca</taxon>
        <taxon>Gastropoda</taxon>
        <taxon>Heterobranchia</taxon>
        <taxon>Euthyneura</taxon>
        <taxon>Panpulmonata</taxon>
        <taxon>Sacoglossa</taxon>
        <taxon>Placobranchoidea</taxon>
        <taxon>Plakobranchidae</taxon>
        <taxon>Elysia</taxon>
    </lineage>
</organism>
<reference evidence="1" key="1">
    <citation type="journal article" date="2023" name="G3 (Bethesda)">
        <title>A reference genome for the long-term kleptoplast-retaining sea slug Elysia crispata morphotype clarki.</title>
        <authorList>
            <person name="Eastman K.E."/>
            <person name="Pendleton A.L."/>
            <person name="Shaikh M.A."/>
            <person name="Suttiyut T."/>
            <person name="Ogas R."/>
            <person name="Tomko P."/>
            <person name="Gavelis G."/>
            <person name="Widhalm J.R."/>
            <person name="Wisecaver J.H."/>
        </authorList>
    </citation>
    <scope>NUCLEOTIDE SEQUENCE</scope>
    <source>
        <strain evidence="1">ECLA1</strain>
    </source>
</reference>
<dbReference type="AlphaFoldDB" id="A0AAE1E1T0"/>
<sequence length="108" mass="12132">MSFTASAGVLERPTQPDCHSARVLGDCQAVLGQAVRFTPMGVLHPLVGIVEELIAGQRGSQRRAFNLRVTELSAVPKGWPPHNATLIWRKLQTLPLYSWFRRESWDDH</sequence>
<comment type="caution">
    <text evidence="1">The sequence shown here is derived from an EMBL/GenBank/DDBJ whole genome shotgun (WGS) entry which is preliminary data.</text>
</comment>
<accession>A0AAE1E1T0</accession>
<protein>
    <submittedName>
        <fullName evidence="1">Uncharacterized protein</fullName>
    </submittedName>
</protein>
<gene>
    <name evidence="1" type="ORF">RRG08_038293</name>
</gene>
<keyword evidence="2" id="KW-1185">Reference proteome</keyword>
<dbReference type="Proteomes" id="UP001283361">
    <property type="component" value="Unassembled WGS sequence"/>
</dbReference>
<evidence type="ECO:0000313" key="2">
    <source>
        <dbReference type="Proteomes" id="UP001283361"/>
    </source>
</evidence>